<dbReference type="EMBL" id="JABKAU010000010">
    <property type="protein sequence ID" value="NVO31070.1"/>
    <property type="molecule type" value="Genomic_DNA"/>
</dbReference>
<organism evidence="3 4">
    <name type="scientific">Hymenobacter lapidiphilus</name>
    <dbReference type="NCBI Taxonomy" id="2608003"/>
    <lineage>
        <taxon>Bacteria</taxon>
        <taxon>Pseudomonadati</taxon>
        <taxon>Bacteroidota</taxon>
        <taxon>Cytophagia</taxon>
        <taxon>Cytophagales</taxon>
        <taxon>Hymenobacteraceae</taxon>
        <taxon>Hymenobacter</taxon>
    </lineage>
</organism>
<keyword evidence="4" id="KW-1185">Reference proteome</keyword>
<evidence type="ECO:0000313" key="4">
    <source>
        <dbReference type="Proteomes" id="UP000565521"/>
    </source>
</evidence>
<feature type="chain" id="PRO_5031307176" evidence="2">
    <location>
        <begin position="21"/>
        <end position="121"/>
    </location>
</feature>
<accession>A0A7Y7PNM5</accession>
<comment type="caution">
    <text evidence="3">The sequence shown here is derived from an EMBL/GenBank/DDBJ whole genome shotgun (WGS) entry which is preliminary data.</text>
</comment>
<gene>
    <name evidence="3" type="ORF">HW554_07605</name>
</gene>
<dbReference type="RefSeq" id="WP_176907982.1">
    <property type="nucleotide sequence ID" value="NZ_JABKAU010000010.1"/>
</dbReference>
<protein>
    <submittedName>
        <fullName evidence="3">Uncharacterized protein</fullName>
    </submittedName>
</protein>
<feature type="region of interest" description="Disordered" evidence="1">
    <location>
        <begin position="92"/>
        <end position="121"/>
    </location>
</feature>
<evidence type="ECO:0000313" key="3">
    <source>
        <dbReference type="EMBL" id="NVO31070.1"/>
    </source>
</evidence>
<dbReference type="AlphaFoldDB" id="A0A7Y7PNM5"/>
<evidence type="ECO:0000256" key="2">
    <source>
        <dbReference type="SAM" id="SignalP"/>
    </source>
</evidence>
<feature type="compositionally biased region" description="Basic residues" evidence="1">
    <location>
        <begin position="111"/>
        <end position="121"/>
    </location>
</feature>
<reference evidence="3 4" key="1">
    <citation type="submission" date="2020-05" db="EMBL/GenBank/DDBJ databases">
        <title>Hymenobacter terrestris sp. nov. and Hymenobacter lapidiphilus sp. nov., isolated from regoliths in Antarctica.</title>
        <authorList>
            <person name="Sedlacek I."/>
            <person name="Pantucek R."/>
            <person name="Zeman M."/>
            <person name="Holochova P."/>
            <person name="Kralova S."/>
            <person name="Stankova E."/>
            <person name="Sedo O."/>
            <person name="Micenkova L."/>
            <person name="Svec P."/>
            <person name="Gupta V."/>
            <person name="Sood U."/>
            <person name="Korpole U.S."/>
            <person name="Lal R."/>
        </authorList>
    </citation>
    <scope>NUCLEOTIDE SEQUENCE [LARGE SCALE GENOMIC DNA]</scope>
    <source>
        <strain evidence="3 4">P5342</strain>
    </source>
</reference>
<dbReference type="Proteomes" id="UP000565521">
    <property type="component" value="Unassembled WGS sequence"/>
</dbReference>
<feature type="signal peptide" evidence="2">
    <location>
        <begin position="1"/>
        <end position="20"/>
    </location>
</feature>
<proteinExistence type="predicted"/>
<name>A0A7Y7PNM5_9BACT</name>
<keyword evidence="2" id="KW-0732">Signal</keyword>
<evidence type="ECO:0000256" key="1">
    <source>
        <dbReference type="SAM" id="MobiDB-lite"/>
    </source>
</evidence>
<sequence length="121" mass="12994">MRKLLVLLSALLLGSAPAWAQDDAKAAATITPTSLPGEEELSAQERAERDFLMPTRRKRAAAIEAVEEKARAAEAAVEAAAKAARLAAQVEAEKNAPPVMAPTPAEERKVVIKRKNGRSRR</sequence>